<feature type="signal peptide" evidence="1">
    <location>
        <begin position="1"/>
        <end position="30"/>
    </location>
</feature>
<proteinExistence type="predicted"/>
<dbReference type="Gene3D" id="3.40.50.1820">
    <property type="entry name" value="alpha/beta hydrolase"/>
    <property type="match status" value="1"/>
</dbReference>
<feature type="chain" id="PRO_5018096632" description="Alpha/beta hydrolase" evidence="1">
    <location>
        <begin position="31"/>
        <end position="290"/>
    </location>
</feature>
<evidence type="ECO:0000313" key="2">
    <source>
        <dbReference type="EMBL" id="RLV59556.1"/>
    </source>
</evidence>
<evidence type="ECO:0000256" key="1">
    <source>
        <dbReference type="SAM" id="SignalP"/>
    </source>
</evidence>
<sequence length="290" mass="31878">MKTRSFKSITCRQFFSIILLFALNSTSAFASELVHQDSFSLQDHHSIKVDWWLPDGLPKGLVYLQHRFMGSSANLKSLGKKIADNGFIVMMPTLNVALGNPKLAQEIATTLNQQQFVIPHHLSIPSQWALVGHSAGGLNVLFIGDDLVSLGNEQLKVVINLDGVDVNNKMSSLISEIDGIGVPVESILSNPSMCNENNNAISALRDSRLKAGRVIQLTISSSHLDPEGTDDNHMMFMLCHKPTSENTLHYHQLTLAWLNEAFGYQVSPNSDLVIKQTVASGHGKELHLSD</sequence>
<evidence type="ECO:0008006" key="4">
    <source>
        <dbReference type="Google" id="ProtNLM"/>
    </source>
</evidence>
<reference evidence="2 3" key="1">
    <citation type="submission" date="2018-09" db="EMBL/GenBank/DDBJ databases">
        <title>Phylogeny of the Shewanellaceae, and recommendation for two new genera, Pseudoshewanella and Parashewanella.</title>
        <authorList>
            <person name="Wang G."/>
        </authorList>
    </citation>
    <scope>NUCLEOTIDE SEQUENCE [LARGE SCALE GENOMIC DNA]</scope>
    <source>
        <strain evidence="2 3">C51</strain>
    </source>
</reference>
<dbReference type="RefSeq" id="WP_121839135.1">
    <property type="nucleotide sequence ID" value="NZ_ML014780.1"/>
</dbReference>
<protein>
    <recommendedName>
        <fullName evidence="4">Alpha/beta hydrolase</fullName>
    </recommendedName>
</protein>
<keyword evidence="1" id="KW-0732">Signal</keyword>
<dbReference type="Proteomes" id="UP000281474">
    <property type="component" value="Unassembled WGS sequence"/>
</dbReference>
<organism evidence="2 3">
    <name type="scientific">Parashewanella curva</name>
    <dbReference type="NCBI Taxonomy" id="2338552"/>
    <lineage>
        <taxon>Bacteria</taxon>
        <taxon>Pseudomonadati</taxon>
        <taxon>Pseudomonadota</taxon>
        <taxon>Gammaproteobacteria</taxon>
        <taxon>Alteromonadales</taxon>
        <taxon>Shewanellaceae</taxon>
        <taxon>Parashewanella</taxon>
    </lineage>
</organism>
<gene>
    <name evidence="2" type="ORF">D5018_11415</name>
</gene>
<dbReference type="OrthoDB" id="9806902at2"/>
<accession>A0A3L8PW41</accession>
<dbReference type="InterPro" id="IPR029058">
    <property type="entry name" value="AB_hydrolase_fold"/>
</dbReference>
<comment type="caution">
    <text evidence="2">The sequence shown here is derived from an EMBL/GenBank/DDBJ whole genome shotgun (WGS) entry which is preliminary data.</text>
</comment>
<keyword evidence="3" id="KW-1185">Reference proteome</keyword>
<dbReference type="SUPFAM" id="SSF53474">
    <property type="entry name" value="alpha/beta-Hydrolases"/>
    <property type="match status" value="1"/>
</dbReference>
<dbReference type="AlphaFoldDB" id="A0A3L8PW41"/>
<evidence type="ECO:0000313" key="3">
    <source>
        <dbReference type="Proteomes" id="UP000281474"/>
    </source>
</evidence>
<dbReference type="EMBL" id="QZEI01000031">
    <property type="protein sequence ID" value="RLV59556.1"/>
    <property type="molecule type" value="Genomic_DNA"/>
</dbReference>
<name>A0A3L8PW41_9GAMM</name>